<gene>
    <name evidence="2" type="ORF">ERS137966_02405</name>
</gene>
<keyword evidence="1" id="KW-0472">Membrane</keyword>
<proteinExistence type="predicted"/>
<feature type="transmembrane region" description="Helical" evidence="1">
    <location>
        <begin position="12"/>
        <end position="37"/>
    </location>
</feature>
<dbReference type="Proteomes" id="UP000038647">
    <property type="component" value="Unassembled WGS sequence"/>
</dbReference>
<keyword evidence="1" id="KW-0812">Transmembrane</keyword>
<name>A0ABP1YUD0_YERAL</name>
<accession>A0ABP1YUD0</accession>
<sequence length="63" mass="7132">MIKSNLSQLIALVLRCILLFFFLVIIGNLIGSIVVYFKLGHFSFEWKDVAITSFKRSLLPGLS</sequence>
<protein>
    <submittedName>
        <fullName evidence="2">Uncharacterized protein</fullName>
    </submittedName>
</protein>
<comment type="caution">
    <text evidence="2">The sequence shown here is derived from an EMBL/GenBank/DDBJ whole genome shotgun (WGS) entry which is preliminary data.</text>
</comment>
<evidence type="ECO:0000313" key="3">
    <source>
        <dbReference type="Proteomes" id="UP000038647"/>
    </source>
</evidence>
<keyword evidence="3" id="KW-1185">Reference proteome</keyword>
<dbReference type="EMBL" id="CQEH01000010">
    <property type="protein sequence ID" value="CNL15779.1"/>
    <property type="molecule type" value="Genomic_DNA"/>
</dbReference>
<organism evidence="2 3">
    <name type="scientific">Yersinia aldovae</name>
    <dbReference type="NCBI Taxonomy" id="29483"/>
    <lineage>
        <taxon>Bacteria</taxon>
        <taxon>Pseudomonadati</taxon>
        <taxon>Pseudomonadota</taxon>
        <taxon>Gammaproteobacteria</taxon>
        <taxon>Enterobacterales</taxon>
        <taxon>Yersiniaceae</taxon>
        <taxon>Yersinia</taxon>
    </lineage>
</organism>
<evidence type="ECO:0000256" key="1">
    <source>
        <dbReference type="SAM" id="Phobius"/>
    </source>
</evidence>
<keyword evidence="1" id="KW-1133">Transmembrane helix</keyword>
<reference evidence="2 3" key="1">
    <citation type="submission" date="2015-03" db="EMBL/GenBank/DDBJ databases">
        <authorList>
            <consortium name="Pathogen Informatics"/>
            <person name="Murphy D."/>
        </authorList>
    </citation>
    <scope>NUCLEOTIDE SEQUENCE [LARGE SCALE GENOMIC DNA]</scope>
    <source>
        <strain evidence="2 3">IP08791</strain>
    </source>
</reference>
<evidence type="ECO:0000313" key="2">
    <source>
        <dbReference type="EMBL" id="CNL15779.1"/>
    </source>
</evidence>